<reference evidence="1 2" key="1">
    <citation type="submission" date="2016-04" db="EMBL/GenBank/DDBJ databases">
        <title>Genome sequence of Methanobrevibacter filiformis DSM 11501.</title>
        <authorList>
            <person name="Poehlein A."/>
            <person name="Seedorf H."/>
            <person name="Daniel R."/>
        </authorList>
    </citation>
    <scope>NUCLEOTIDE SEQUENCE [LARGE SCALE GENOMIC DNA]</scope>
    <source>
        <strain evidence="1 2">DSM 11501</strain>
    </source>
</reference>
<dbReference type="RefSeq" id="WP_066972145.1">
    <property type="nucleotide sequence ID" value="NZ_LWMT01000203.1"/>
</dbReference>
<dbReference type="Proteomes" id="UP000077066">
    <property type="component" value="Unassembled WGS sequence"/>
</dbReference>
<protein>
    <submittedName>
        <fullName evidence="1">Uncharacterized protein</fullName>
    </submittedName>
</protein>
<evidence type="ECO:0000313" key="2">
    <source>
        <dbReference type="Proteomes" id="UP000077066"/>
    </source>
</evidence>
<sequence>MEELGNLEDYIPYRLYFTLRRILKNKEFTKKINKNNPNSRTKGKQDMLDFKVALKESKNSKELDKAVYVSKIISPYNFFKKHAEFEDIISYLIYTKDWEKEYINEKCPLWSKKLVKTNENDINPNKLKNLEFM</sequence>
<name>A0A166BKQ1_9EURY</name>
<evidence type="ECO:0000313" key="1">
    <source>
        <dbReference type="EMBL" id="KZX13496.1"/>
    </source>
</evidence>
<gene>
    <name evidence="1" type="ORF">MBFIL_10180</name>
</gene>
<proteinExistence type="predicted"/>
<organism evidence="1 2">
    <name type="scientific">Methanobrevibacter filiformis</name>
    <dbReference type="NCBI Taxonomy" id="55758"/>
    <lineage>
        <taxon>Archaea</taxon>
        <taxon>Methanobacteriati</taxon>
        <taxon>Methanobacteriota</taxon>
        <taxon>Methanomada group</taxon>
        <taxon>Methanobacteria</taxon>
        <taxon>Methanobacteriales</taxon>
        <taxon>Methanobacteriaceae</taxon>
        <taxon>Methanobrevibacter</taxon>
    </lineage>
</organism>
<comment type="caution">
    <text evidence="1">The sequence shown here is derived from an EMBL/GenBank/DDBJ whole genome shotgun (WGS) entry which is preliminary data.</text>
</comment>
<accession>A0A166BKQ1</accession>
<dbReference type="STRING" id="55758.MBFIL_10180"/>
<dbReference type="PATRIC" id="fig|55758.3.peg.1167"/>
<dbReference type="AlphaFoldDB" id="A0A166BKQ1"/>
<keyword evidence="2" id="KW-1185">Reference proteome</keyword>
<dbReference type="EMBL" id="LWMT01000203">
    <property type="protein sequence ID" value="KZX13496.1"/>
    <property type="molecule type" value="Genomic_DNA"/>
</dbReference>